<evidence type="ECO:0000256" key="6">
    <source>
        <dbReference type="ARBA" id="ARBA00022687"/>
    </source>
</evidence>
<reference evidence="14" key="1">
    <citation type="submission" date="2021-01" db="UniProtKB">
        <authorList>
            <consortium name="EnsemblMetazoa"/>
        </authorList>
    </citation>
    <scope>IDENTIFICATION</scope>
</reference>
<feature type="disulfide bond" evidence="10">
    <location>
        <begin position="242"/>
        <end position="251"/>
    </location>
</feature>
<evidence type="ECO:0000256" key="7">
    <source>
        <dbReference type="ARBA" id="ARBA00022729"/>
    </source>
</evidence>
<dbReference type="InterPro" id="IPR003306">
    <property type="entry name" value="WIF"/>
</dbReference>
<keyword evidence="11" id="KW-1133">Transmembrane helix</keyword>
<keyword evidence="7" id="KW-0732">Signal</keyword>
<keyword evidence="4" id="KW-0217">Developmental protein</keyword>
<dbReference type="Proteomes" id="UP000594260">
    <property type="component" value="Unplaced"/>
</dbReference>
<evidence type="ECO:0000256" key="5">
    <source>
        <dbReference type="ARBA" id="ARBA00022525"/>
    </source>
</evidence>
<proteinExistence type="predicted"/>
<feature type="domain" description="EGF-like" evidence="12">
    <location>
        <begin position="220"/>
        <end position="252"/>
    </location>
</feature>
<dbReference type="Pfam" id="PF00008">
    <property type="entry name" value="EGF"/>
    <property type="match status" value="1"/>
</dbReference>
<dbReference type="GO" id="GO:0016055">
    <property type="term" value="P:Wnt signaling pathway"/>
    <property type="evidence" value="ECO:0007669"/>
    <property type="project" value="UniProtKB-KW"/>
</dbReference>
<feature type="transmembrane region" description="Helical" evidence="11">
    <location>
        <begin position="14"/>
        <end position="35"/>
    </location>
</feature>
<dbReference type="InterPro" id="IPR050969">
    <property type="entry name" value="Dev_Signal_Modulators"/>
</dbReference>
<feature type="disulfide bond" evidence="10">
    <location>
        <begin position="306"/>
        <end position="315"/>
    </location>
</feature>
<feature type="domain" description="EGF-like" evidence="12">
    <location>
        <begin position="253"/>
        <end position="284"/>
    </location>
</feature>
<dbReference type="CDD" id="cd00054">
    <property type="entry name" value="EGF_CA"/>
    <property type="match status" value="1"/>
</dbReference>
<dbReference type="GeneID" id="111243968"/>
<organism evidence="14 15">
    <name type="scientific">Varroa destructor</name>
    <name type="common">Honeybee mite</name>
    <dbReference type="NCBI Taxonomy" id="109461"/>
    <lineage>
        <taxon>Eukaryota</taxon>
        <taxon>Metazoa</taxon>
        <taxon>Ecdysozoa</taxon>
        <taxon>Arthropoda</taxon>
        <taxon>Chelicerata</taxon>
        <taxon>Arachnida</taxon>
        <taxon>Acari</taxon>
        <taxon>Parasitiformes</taxon>
        <taxon>Mesostigmata</taxon>
        <taxon>Gamasina</taxon>
        <taxon>Dermanyssoidea</taxon>
        <taxon>Varroidae</taxon>
        <taxon>Varroa</taxon>
    </lineage>
</organism>
<dbReference type="InterPro" id="IPR000742">
    <property type="entry name" value="EGF"/>
</dbReference>
<evidence type="ECO:0000256" key="8">
    <source>
        <dbReference type="ARBA" id="ARBA00023157"/>
    </source>
</evidence>
<dbReference type="PRINTS" id="PR01901">
    <property type="entry name" value="WIFPROTEIN"/>
</dbReference>
<keyword evidence="11" id="KW-0812">Transmembrane</keyword>
<dbReference type="PROSITE" id="PS50026">
    <property type="entry name" value="EGF_3"/>
    <property type="match status" value="3"/>
</dbReference>
<dbReference type="InParanoid" id="A0A7M7M3Q2"/>
<dbReference type="SUPFAM" id="SSF57196">
    <property type="entry name" value="EGF/Laminin"/>
    <property type="match status" value="1"/>
</dbReference>
<dbReference type="Gene3D" id="2.60.40.2170">
    <property type="entry name" value="Wnt, WIF domain"/>
    <property type="match status" value="1"/>
</dbReference>
<evidence type="ECO:0000256" key="9">
    <source>
        <dbReference type="ARBA" id="ARBA00023180"/>
    </source>
</evidence>
<feature type="domain" description="EGF-like" evidence="12">
    <location>
        <begin position="285"/>
        <end position="316"/>
    </location>
</feature>
<name>A0A7M7M3Q2_VARDE</name>
<evidence type="ECO:0000256" key="3">
    <source>
        <dbReference type="ARBA" id="ARBA00013854"/>
    </source>
</evidence>
<sequence>MCGWLVLTLVRRFLLHKFLILLMVNATFMASDVLARRAFGDDLALWIDKRQLREFHSPLQMDIFVISDGQVEALIQEPTFERYLPAIPDHVNTVNLSWRAGDKKSYTYEFLKLESTNSGVLKTPKLSIPPRGRVPKKTKVFQISLECVANISGTAVLNVAFSLSPEGNGPIQGMPIRFRLRKQCVSNVPEPECEEKCKNGRCDSRQVCHCPVDYMGRFCEIPFCHPPCQHGGTCVAPGECDCPIGYQGPQCEGGICADRCLNGGKCIQKDVCQCGRGYYGPRCQFSKCSIPCLNGGRCDGVNSCTCRKHFRGKQCEIEIPGLRKRNNKRKRKPEVYV</sequence>
<dbReference type="InterPro" id="IPR013309">
    <property type="entry name" value="Wnt-inh"/>
</dbReference>
<dbReference type="RefSeq" id="XP_022646173.1">
    <property type="nucleotide sequence ID" value="XM_022790438.1"/>
</dbReference>
<keyword evidence="10" id="KW-0245">EGF-like domain</keyword>
<dbReference type="EnsemblMetazoa" id="XM_022790438">
    <property type="protein sequence ID" value="XP_022646173"/>
    <property type="gene ID" value="LOC111243968"/>
</dbReference>
<feature type="domain" description="WIF" evidence="13">
    <location>
        <begin position="45"/>
        <end position="184"/>
    </location>
</feature>
<dbReference type="FunFam" id="2.10.25.10:FF:000020">
    <property type="entry name" value="Latent-transforming growth factor beta-binding protein 1"/>
    <property type="match status" value="1"/>
</dbReference>
<keyword evidence="6" id="KW-0879">Wnt signaling pathway</keyword>
<evidence type="ECO:0000256" key="2">
    <source>
        <dbReference type="ARBA" id="ARBA00004613"/>
    </source>
</evidence>
<evidence type="ECO:0000256" key="4">
    <source>
        <dbReference type="ARBA" id="ARBA00022473"/>
    </source>
</evidence>
<dbReference type="GO" id="GO:0005576">
    <property type="term" value="C:extracellular region"/>
    <property type="evidence" value="ECO:0007669"/>
    <property type="project" value="UniProtKB-SubCell"/>
</dbReference>
<keyword evidence="8 10" id="KW-1015">Disulfide bond</keyword>
<accession>A0A7M7M3Q2</accession>
<evidence type="ECO:0000259" key="12">
    <source>
        <dbReference type="PROSITE" id="PS50026"/>
    </source>
</evidence>
<dbReference type="GO" id="GO:0005102">
    <property type="term" value="F:signaling receptor binding"/>
    <property type="evidence" value="ECO:0007669"/>
    <property type="project" value="TreeGrafter"/>
</dbReference>
<dbReference type="PROSITE" id="PS50814">
    <property type="entry name" value="WIF"/>
    <property type="match status" value="1"/>
</dbReference>
<evidence type="ECO:0000313" key="14">
    <source>
        <dbReference type="EnsemblMetazoa" id="XP_022646173"/>
    </source>
</evidence>
<dbReference type="SMART" id="SM00469">
    <property type="entry name" value="WIF"/>
    <property type="match status" value="1"/>
</dbReference>
<dbReference type="OMA" id="CKKALCY"/>
<evidence type="ECO:0000256" key="10">
    <source>
        <dbReference type="PROSITE-ProRule" id="PRU00076"/>
    </source>
</evidence>
<dbReference type="PANTHER" id="PTHR14949">
    <property type="entry name" value="EGF-LIKE-DOMAIN, MULTIPLE 7, 8"/>
    <property type="match status" value="1"/>
</dbReference>
<comment type="function">
    <text evidence="1">Binds to WNT proteins and inhibits their activities. May be involved in mesoderm segmentation.</text>
</comment>
<feature type="disulfide bond" evidence="10">
    <location>
        <begin position="288"/>
        <end position="298"/>
    </location>
</feature>
<dbReference type="Pfam" id="PF02019">
    <property type="entry name" value="WIF"/>
    <property type="match status" value="1"/>
</dbReference>
<dbReference type="PROSITE" id="PS00022">
    <property type="entry name" value="EGF_1"/>
    <property type="match status" value="3"/>
</dbReference>
<evidence type="ECO:0000256" key="1">
    <source>
        <dbReference type="ARBA" id="ARBA00003309"/>
    </source>
</evidence>
<dbReference type="KEGG" id="vde:111243968"/>
<feature type="disulfide bond" evidence="10">
    <location>
        <begin position="256"/>
        <end position="266"/>
    </location>
</feature>
<comment type="subcellular location">
    <subcellularLocation>
        <location evidence="2">Secreted</location>
    </subcellularLocation>
</comment>
<evidence type="ECO:0000256" key="11">
    <source>
        <dbReference type="SAM" id="Phobius"/>
    </source>
</evidence>
<evidence type="ECO:0000259" key="13">
    <source>
        <dbReference type="PROSITE" id="PS50814"/>
    </source>
</evidence>
<keyword evidence="11" id="KW-0472">Membrane</keyword>
<dbReference type="InterPro" id="IPR038677">
    <property type="entry name" value="WIF_sf"/>
</dbReference>
<keyword evidence="5" id="KW-0964">Secreted</keyword>
<dbReference type="SMART" id="SM00181">
    <property type="entry name" value="EGF"/>
    <property type="match status" value="4"/>
</dbReference>
<dbReference type="AlphaFoldDB" id="A0A7M7M3Q2"/>
<evidence type="ECO:0000313" key="15">
    <source>
        <dbReference type="Proteomes" id="UP000594260"/>
    </source>
</evidence>
<feature type="disulfide bond" evidence="10">
    <location>
        <begin position="224"/>
        <end position="234"/>
    </location>
</feature>
<dbReference type="Gene3D" id="2.10.25.10">
    <property type="entry name" value="Laminin"/>
    <property type="match status" value="3"/>
</dbReference>
<dbReference type="OrthoDB" id="10266706at2759"/>
<keyword evidence="9" id="KW-0325">Glycoprotein</keyword>
<dbReference type="PANTHER" id="PTHR14949:SF32">
    <property type="entry name" value="WNT INHIBITORY FACTOR 1"/>
    <property type="match status" value="1"/>
</dbReference>
<keyword evidence="15" id="KW-1185">Reference proteome</keyword>
<dbReference type="GO" id="GO:0009986">
    <property type="term" value="C:cell surface"/>
    <property type="evidence" value="ECO:0007669"/>
    <property type="project" value="TreeGrafter"/>
</dbReference>
<comment type="caution">
    <text evidence="10">Lacks conserved residue(s) required for the propagation of feature annotation.</text>
</comment>
<feature type="disulfide bond" evidence="10">
    <location>
        <begin position="274"/>
        <end position="283"/>
    </location>
</feature>
<dbReference type="PROSITE" id="PS01186">
    <property type="entry name" value="EGF_2"/>
    <property type="match status" value="2"/>
</dbReference>
<protein>
    <recommendedName>
        <fullName evidence="3">Wnt inhibitory factor 1</fullName>
    </recommendedName>
</protein>